<sequence length="302" mass="32810">CSRGTRRHLCSRGPDGAAPAMLPVRLLLVGKSGSGKSATGNTLLGEAVFESRLAPQPVTTSCARAQRRRDGRDVTVVDTASIFDLSSRSGGLYGEIIRCIELSSPGPHALLLVTQLGRFTAEDEAAVQALQDIFGPTVLRHTIVLFTRVEDLVGGSLHDYVRYADNRALRELLQRCGNRYCGFSNSTTGAARDQQVAQLLGMVQRLVQENGGGCFQNELYLEASLTEEKVLCRMEQYRAAREQSGKRRPVPYKIVLLVGGIILLVVAVVFLVFLIRGTGRAVEAGRDFRGQLGPTQSWLPGP</sequence>
<keyword evidence="4" id="KW-0472">Membrane</keyword>
<dbReference type="AlphaFoldDB" id="A0A8C6ZXK4"/>
<evidence type="ECO:0000256" key="2">
    <source>
        <dbReference type="ARBA" id="ARBA00022741"/>
    </source>
</evidence>
<protein>
    <recommendedName>
        <fullName evidence="5">AIG1-type G domain-containing protein</fullName>
    </recommendedName>
</protein>
<feature type="domain" description="AIG1-type G" evidence="5">
    <location>
        <begin position="21"/>
        <end position="224"/>
    </location>
</feature>
<keyword evidence="7" id="KW-1185">Reference proteome</keyword>
<dbReference type="PANTHER" id="PTHR10903:SF73">
    <property type="entry name" value="GTPASE IMAP FAMILY MEMBER 8"/>
    <property type="match status" value="1"/>
</dbReference>
<proteinExistence type="inferred from homology"/>
<keyword evidence="2" id="KW-0547">Nucleotide-binding</keyword>
<evidence type="ECO:0000313" key="6">
    <source>
        <dbReference type="Ensembl" id="ENSNPEP00000020664.1"/>
    </source>
</evidence>
<name>A0A8C6ZXK4_NOTPE</name>
<dbReference type="SUPFAM" id="SSF52540">
    <property type="entry name" value="P-loop containing nucleoside triphosphate hydrolases"/>
    <property type="match status" value="1"/>
</dbReference>
<dbReference type="InterPro" id="IPR027417">
    <property type="entry name" value="P-loop_NTPase"/>
</dbReference>
<evidence type="ECO:0000256" key="4">
    <source>
        <dbReference type="SAM" id="Phobius"/>
    </source>
</evidence>
<reference evidence="6" key="2">
    <citation type="submission" date="2025-09" db="UniProtKB">
        <authorList>
            <consortium name="Ensembl"/>
        </authorList>
    </citation>
    <scope>IDENTIFICATION</scope>
</reference>
<evidence type="ECO:0000313" key="7">
    <source>
        <dbReference type="Proteomes" id="UP000694420"/>
    </source>
</evidence>
<keyword evidence="3" id="KW-0342">GTP-binding</keyword>
<evidence type="ECO:0000259" key="5">
    <source>
        <dbReference type="PROSITE" id="PS51720"/>
    </source>
</evidence>
<dbReference type="PROSITE" id="PS51720">
    <property type="entry name" value="G_AIG1"/>
    <property type="match status" value="1"/>
</dbReference>
<dbReference type="Proteomes" id="UP000694420">
    <property type="component" value="Unplaced"/>
</dbReference>
<comment type="similarity">
    <text evidence="1">Belongs to the TRAFAC class TrmE-Era-EngA-EngB-Septin-like GTPase superfamily. AIG1/Toc34/Toc159-like paraseptin GTPase family. IAN subfamily.</text>
</comment>
<accession>A0A8C6ZXK4</accession>
<feature type="transmembrane region" description="Helical" evidence="4">
    <location>
        <begin position="254"/>
        <end position="275"/>
    </location>
</feature>
<evidence type="ECO:0000256" key="1">
    <source>
        <dbReference type="ARBA" id="ARBA00008535"/>
    </source>
</evidence>
<keyword evidence="4" id="KW-0812">Transmembrane</keyword>
<dbReference type="Gene3D" id="3.40.50.300">
    <property type="entry name" value="P-loop containing nucleotide triphosphate hydrolases"/>
    <property type="match status" value="1"/>
</dbReference>
<organism evidence="6 7">
    <name type="scientific">Nothoprocta perdicaria</name>
    <name type="common">Chilean tinamou</name>
    <name type="synonym">Crypturus perdicarius</name>
    <dbReference type="NCBI Taxonomy" id="30464"/>
    <lineage>
        <taxon>Eukaryota</taxon>
        <taxon>Metazoa</taxon>
        <taxon>Chordata</taxon>
        <taxon>Craniata</taxon>
        <taxon>Vertebrata</taxon>
        <taxon>Euteleostomi</taxon>
        <taxon>Archelosauria</taxon>
        <taxon>Archosauria</taxon>
        <taxon>Dinosauria</taxon>
        <taxon>Saurischia</taxon>
        <taxon>Theropoda</taxon>
        <taxon>Coelurosauria</taxon>
        <taxon>Aves</taxon>
        <taxon>Palaeognathae</taxon>
        <taxon>Tinamiformes</taxon>
        <taxon>Tinamidae</taxon>
        <taxon>Nothoprocta</taxon>
    </lineage>
</organism>
<keyword evidence="4" id="KW-1133">Transmembrane helix</keyword>
<dbReference type="PANTHER" id="PTHR10903">
    <property type="entry name" value="GTPASE, IMAP FAMILY MEMBER-RELATED"/>
    <property type="match status" value="1"/>
</dbReference>
<reference evidence="6" key="1">
    <citation type="submission" date="2025-08" db="UniProtKB">
        <authorList>
            <consortium name="Ensembl"/>
        </authorList>
    </citation>
    <scope>IDENTIFICATION</scope>
</reference>
<dbReference type="CDD" id="cd01852">
    <property type="entry name" value="AIG1"/>
    <property type="match status" value="1"/>
</dbReference>
<dbReference type="InterPro" id="IPR045058">
    <property type="entry name" value="GIMA/IAN/Toc"/>
</dbReference>
<dbReference type="FunFam" id="3.40.50.300:FF:000366">
    <property type="entry name" value="GTPase, IMAP family member 2"/>
    <property type="match status" value="1"/>
</dbReference>
<dbReference type="Ensembl" id="ENSNPET00000021206.1">
    <property type="protein sequence ID" value="ENSNPEP00000020664.1"/>
    <property type="gene ID" value="ENSNPEG00000015374.1"/>
</dbReference>
<dbReference type="Pfam" id="PF04548">
    <property type="entry name" value="AIG1"/>
    <property type="match status" value="1"/>
</dbReference>
<dbReference type="InterPro" id="IPR006703">
    <property type="entry name" value="G_AIG1"/>
</dbReference>
<dbReference type="GO" id="GO:0005525">
    <property type="term" value="F:GTP binding"/>
    <property type="evidence" value="ECO:0007669"/>
    <property type="project" value="UniProtKB-KW"/>
</dbReference>
<evidence type="ECO:0000256" key="3">
    <source>
        <dbReference type="ARBA" id="ARBA00023134"/>
    </source>
</evidence>